<keyword evidence="3" id="KW-0833">Ubl conjugation pathway</keyword>
<gene>
    <name evidence="5" type="ORF">CGI_10011326</name>
</gene>
<keyword evidence="1" id="KW-0479">Metal-binding</keyword>
<reference evidence="5" key="1">
    <citation type="journal article" date="2012" name="Nature">
        <title>The oyster genome reveals stress adaptation and complexity of shell formation.</title>
        <authorList>
            <person name="Zhang G."/>
            <person name="Fang X."/>
            <person name="Guo X."/>
            <person name="Li L."/>
            <person name="Luo R."/>
            <person name="Xu F."/>
            <person name="Yang P."/>
            <person name="Zhang L."/>
            <person name="Wang X."/>
            <person name="Qi H."/>
            <person name="Xiong Z."/>
            <person name="Que H."/>
            <person name="Xie Y."/>
            <person name="Holland P.W."/>
            <person name="Paps J."/>
            <person name="Zhu Y."/>
            <person name="Wu F."/>
            <person name="Chen Y."/>
            <person name="Wang J."/>
            <person name="Peng C."/>
            <person name="Meng J."/>
            <person name="Yang L."/>
            <person name="Liu J."/>
            <person name="Wen B."/>
            <person name="Zhang N."/>
            <person name="Huang Z."/>
            <person name="Zhu Q."/>
            <person name="Feng Y."/>
            <person name="Mount A."/>
            <person name="Hedgecock D."/>
            <person name="Xu Z."/>
            <person name="Liu Y."/>
            <person name="Domazet-Loso T."/>
            <person name="Du Y."/>
            <person name="Sun X."/>
            <person name="Zhang S."/>
            <person name="Liu B."/>
            <person name="Cheng P."/>
            <person name="Jiang X."/>
            <person name="Li J."/>
            <person name="Fan D."/>
            <person name="Wang W."/>
            <person name="Fu W."/>
            <person name="Wang T."/>
            <person name="Wang B."/>
            <person name="Zhang J."/>
            <person name="Peng Z."/>
            <person name="Li Y."/>
            <person name="Li N."/>
            <person name="Wang J."/>
            <person name="Chen M."/>
            <person name="He Y."/>
            <person name="Tan F."/>
            <person name="Song X."/>
            <person name="Zheng Q."/>
            <person name="Huang R."/>
            <person name="Yang H."/>
            <person name="Du X."/>
            <person name="Chen L."/>
            <person name="Yang M."/>
            <person name="Gaffney P.M."/>
            <person name="Wang S."/>
            <person name="Luo L."/>
            <person name="She Z."/>
            <person name="Ming Y."/>
            <person name="Huang W."/>
            <person name="Zhang S."/>
            <person name="Huang B."/>
            <person name="Zhang Y."/>
            <person name="Qu T."/>
            <person name="Ni P."/>
            <person name="Miao G."/>
            <person name="Wang J."/>
            <person name="Wang Q."/>
            <person name="Steinberg C.E."/>
            <person name="Wang H."/>
            <person name="Li N."/>
            <person name="Qian L."/>
            <person name="Zhang G."/>
            <person name="Li Y."/>
            <person name="Yang H."/>
            <person name="Liu X."/>
            <person name="Wang J."/>
            <person name="Yin Y."/>
            <person name="Wang J."/>
        </authorList>
    </citation>
    <scope>NUCLEOTIDE SEQUENCE [LARGE SCALE GENOMIC DNA]</scope>
    <source>
        <strain evidence="5">05x7-T-G4-1.051#20</strain>
    </source>
</reference>
<dbReference type="HOGENOM" id="CLU_369731_0_0_1"/>
<dbReference type="InterPro" id="IPR001841">
    <property type="entry name" value="Znf_RING"/>
</dbReference>
<dbReference type="SUPFAM" id="SSF57845">
    <property type="entry name" value="B-box zinc-binding domain"/>
    <property type="match status" value="1"/>
</dbReference>
<dbReference type="InterPro" id="IPR017907">
    <property type="entry name" value="Znf_RING_CS"/>
</dbReference>
<dbReference type="InterPro" id="IPR003649">
    <property type="entry name" value="Bbox_C"/>
</dbReference>
<evidence type="ECO:0000256" key="4">
    <source>
        <dbReference type="ARBA" id="ARBA00022833"/>
    </source>
</evidence>
<proteinExistence type="predicted"/>
<dbReference type="AlphaFoldDB" id="K1PQN5"/>
<accession>K1PQN5</accession>
<dbReference type="PANTHER" id="PTHR25462:SF291">
    <property type="entry name" value="E3 UBIQUITIN-PROTEIN LIGASE TRIM45"/>
    <property type="match status" value="1"/>
</dbReference>
<dbReference type="InterPro" id="IPR047153">
    <property type="entry name" value="TRIM45/56/19-like"/>
</dbReference>
<dbReference type="SUPFAM" id="SSF57850">
    <property type="entry name" value="RING/U-box"/>
    <property type="match status" value="1"/>
</dbReference>
<organism evidence="5">
    <name type="scientific">Magallana gigas</name>
    <name type="common">Pacific oyster</name>
    <name type="synonym">Crassostrea gigas</name>
    <dbReference type="NCBI Taxonomy" id="29159"/>
    <lineage>
        <taxon>Eukaryota</taxon>
        <taxon>Metazoa</taxon>
        <taxon>Spiralia</taxon>
        <taxon>Lophotrochozoa</taxon>
        <taxon>Mollusca</taxon>
        <taxon>Bivalvia</taxon>
        <taxon>Autobranchia</taxon>
        <taxon>Pteriomorphia</taxon>
        <taxon>Ostreida</taxon>
        <taxon>Ostreoidea</taxon>
        <taxon>Ostreidae</taxon>
        <taxon>Magallana</taxon>
    </lineage>
</organism>
<dbReference type="Pfam" id="PF13445">
    <property type="entry name" value="zf-RING_UBOX"/>
    <property type="match status" value="1"/>
</dbReference>
<evidence type="ECO:0000256" key="3">
    <source>
        <dbReference type="ARBA" id="ARBA00022786"/>
    </source>
</evidence>
<dbReference type="Gene3D" id="3.30.160.60">
    <property type="entry name" value="Classic Zinc Finger"/>
    <property type="match status" value="1"/>
</dbReference>
<protein>
    <submittedName>
        <fullName evidence="5">E3 ubiquitin-protein ligase TRIM33</fullName>
    </submittedName>
</protein>
<dbReference type="SMART" id="SM00336">
    <property type="entry name" value="BBOX"/>
    <property type="match status" value="2"/>
</dbReference>
<sequence length="628" mass="71294">MAQCAVTETILNGSVASEQFFHMFLKCHICNNEFDEGQKHTRLLPCLHSLCFECLNKTKVNDQLQCPTCNVTHSVSNVDETCPRDNTRRDLMDFVKVKHSLMTVCCSVCPSEIAIHRCTQCAEFLCDDCQKAHMRVSATRNHSLFELAELKKSNNVEAFCRPLMCSKHPDTALNKYCTKTTCRKPVCVNCVIDNCREANDHKIENIDSVANAKRQLMKDQISNTEDISKQIQSIINEIKDEQNEILSMEKSVEDEIDKTFDSLEHILWNRRVDLKKTLKSNVLSKQSHLKAQEDNLRKMKLDIEESNKFANQAVSCPSSPAVLQVYPTIQNKLNTLGTQYFDKKPHEMATFGFNTKGLHSEFQTKLVGMTNIWSVSAFPPNCKADVGNILEQNKSANVYVKLRDFQKLAPFKESGLNETNMDIVVKDPTGNETKCWRAMKKGSTDELKVTVKPTMTGRHALLIRILDRLILQMDFESTPGLKYPGRYYYAIKVDIKVKKPLDKSNLVFELGIARMSAIGNNLVVEGSKFAWSMIGAHHVDCDSICLHIAHNNHLLYHEVLTKNETGSTMERVFGFLLDTKSRQWKVFDHKIEKEICVVESVDCSENLYPVVAGNNPNSVEVTATFMKV</sequence>
<dbReference type="PROSITE" id="PS50119">
    <property type="entry name" value="ZF_BBOX"/>
    <property type="match status" value="1"/>
</dbReference>
<dbReference type="PROSITE" id="PS00518">
    <property type="entry name" value="ZF_RING_1"/>
    <property type="match status" value="1"/>
</dbReference>
<dbReference type="SMART" id="SM00502">
    <property type="entry name" value="BBC"/>
    <property type="match status" value="1"/>
</dbReference>
<dbReference type="PANTHER" id="PTHR25462">
    <property type="entry name" value="BONUS, ISOFORM C-RELATED"/>
    <property type="match status" value="1"/>
</dbReference>
<dbReference type="Gene3D" id="3.30.40.10">
    <property type="entry name" value="Zinc/RING finger domain, C3HC4 (zinc finger)"/>
    <property type="match status" value="1"/>
</dbReference>
<keyword evidence="2" id="KW-0863">Zinc-finger</keyword>
<dbReference type="GO" id="GO:0061630">
    <property type="term" value="F:ubiquitin protein ligase activity"/>
    <property type="evidence" value="ECO:0007669"/>
    <property type="project" value="TreeGrafter"/>
</dbReference>
<dbReference type="GO" id="GO:0008270">
    <property type="term" value="F:zinc ion binding"/>
    <property type="evidence" value="ECO:0007669"/>
    <property type="project" value="UniProtKB-KW"/>
</dbReference>
<dbReference type="PROSITE" id="PS50089">
    <property type="entry name" value="ZF_RING_2"/>
    <property type="match status" value="1"/>
</dbReference>
<dbReference type="EMBL" id="JH817206">
    <property type="protein sequence ID" value="EKC18735.1"/>
    <property type="molecule type" value="Genomic_DNA"/>
</dbReference>
<dbReference type="SMART" id="SM00184">
    <property type="entry name" value="RING"/>
    <property type="match status" value="1"/>
</dbReference>
<dbReference type="InterPro" id="IPR000315">
    <property type="entry name" value="Znf_B-box"/>
</dbReference>
<keyword evidence="4" id="KW-0862">Zinc</keyword>
<evidence type="ECO:0000313" key="5">
    <source>
        <dbReference type="EMBL" id="EKC18735.1"/>
    </source>
</evidence>
<dbReference type="InterPro" id="IPR027370">
    <property type="entry name" value="Znf-RING_euk"/>
</dbReference>
<dbReference type="InParanoid" id="K1PQN5"/>
<evidence type="ECO:0000256" key="2">
    <source>
        <dbReference type="ARBA" id="ARBA00022771"/>
    </source>
</evidence>
<dbReference type="InterPro" id="IPR013083">
    <property type="entry name" value="Znf_RING/FYVE/PHD"/>
</dbReference>
<name>K1PQN5_MAGGI</name>
<dbReference type="CDD" id="cd19757">
    <property type="entry name" value="Bbox1"/>
    <property type="match status" value="1"/>
</dbReference>
<evidence type="ECO:0000256" key="1">
    <source>
        <dbReference type="ARBA" id="ARBA00022723"/>
    </source>
</evidence>